<name>A0A2U1AYH4_9BACT</name>
<sequence>MKKLHLLPAVLALLCTMPVAMALAAPKPAPAEAMKKLAVLRETVDFAHAPRANSFVDFSRAAFNDGVDKVTVNGLENRFHRYGVTVSLRPQKGWNEGLNTVTVAAKGKLYTMYVSHHKSIPTVSDYTNKISLLNGKPFTPLAIYAVDIEQIKDAKKFGFNVFHNYTMTRLGDAYPMQEFLDTLQKENCYGMIHLQHTEIAASNFKPVMERVVRYMNHPALCWWYLFDEPGIYGVDPEQLVFFNDMVRKLDPYHTTVSSSWYQKEFQDSVDVDIPQWYHGHAAGMAKTAKEYAEKAAGEWHDMQSLPILNTHDSAFGCESGGSLNPNSFYDEEVNGKKRGDYPKDSPEYQDAEKRALALVNDPDHPHRPPTPTYPGSIERMRGQVTTSILSGANGLIYWLYSDRRMNPRWGIYTVFSPTKNRAEFTQVMREVKAFAPYFNGFAANTKVERGDELWYGCRTVDGKFILMLSNVSGRQLDGVLELPGAPARLYVNNGDETVRLSDGRLRYSLKADEGRIYCSEPIR</sequence>
<evidence type="ECO:0000313" key="3">
    <source>
        <dbReference type="EMBL" id="PVY41475.1"/>
    </source>
</evidence>
<dbReference type="AlphaFoldDB" id="A0A2U1AYH4"/>
<proteinExistence type="predicted"/>
<reference evidence="3 4" key="1">
    <citation type="submission" date="2018-04" db="EMBL/GenBank/DDBJ databases">
        <title>Genomic Encyclopedia of Type Strains, Phase IV (KMG-IV): sequencing the most valuable type-strain genomes for metagenomic binning, comparative biology and taxonomic classification.</title>
        <authorList>
            <person name="Goeker M."/>
        </authorList>
    </citation>
    <scope>NUCLEOTIDE SEQUENCE [LARGE SCALE GENOMIC DNA]</scope>
    <source>
        <strain evidence="3 4">DSM 14823</strain>
    </source>
</reference>
<gene>
    <name evidence="3" type="ORF">C8D82_11489</name>
</gene>
<feature type="region of interest" description="Disordered" evidence="1">
    <location>
        <begin position="326"/>
        <end position="347"/>
    </location>
</feature>
<feature type="chain" id="PRO_5015693989" evidence="2">
    <location>
        <begin position="25"/>
        <end position="523"/>
    </location>
</feature>
<feature type="signal peptide" evidence="2">
    <location>
        <begin position="1"/>
        <end position="24"/>
    </location>
</feature>
<accession>A0A2U1AYH4</accession>
<dbReference type="OrthoDB" id="63019at2"/>
<dbReference type="InterPro" id="IPR017853">
    <property type="entry name" value="GH"/>
</dbReference>
<keyword evidence="2" id="KW-0732">Signal</keyword>
<feature type="compositionally biased region" description="Basic and acidic residues" evidence="1">
    <location>
        <begin position="333"/>
        <end position="347"/>
    </location>
</feature>
<evidence type="ECO:0000313" key="4">
    <source>
        <dbReference type="Proteomes" id="UP000245959"/>
    </source>
</evidence>
<protein>
    <submittedName>
        <fullName evidence="3">Uncharacterized protein</fullName>
    </submittedName>
</protein>
<evidence type="ECO:0000256" key="2">
    <source>
        <dbReference type="SAM" id="SignalP"/>
    </source>
</evidence>
<keyword evidence="4" id="KW-1185">Reference proteome</keyword>
<dbReference type="Proteomes" id="UP000245959">
    <property type="component" value="Unassembled WGS sequence"/>
</dbReference>
<dbReference type="GeneID" id="78295440"/>
<comment type="caution">
    <text evidence="3">The sequence shown here is derived from an EMBL/GenBank/DDBJ whole genome shotgun (WGS) entry which is preliminary data.</text>
</comment>
<dbReference type="EMBL" id="QEKH01000014">
    <property type="protein sequence ID" value="PVY41475.1"/>
    <property type="molecule type" value="Genomic_DNA"/>
</dbReference>
<dbReference type="Gene3D" id="3.20.20.80">
    <property type="entry name" value="Glycosidases"/>
    <property type="match status" value="1"/>
</dbReference>
<dbReference type="RefSeq" id="WP_116884129.1">
    <property type="nucleotide sequence ID" value="NZ_CABMMC010000060.1"/>
</dbReference>
<dbReference type="SUPFAM" id="SSF51445">
    <property type="entry name" value="(Trans)glycosidases"/>
    <property type="match status" value="1"/>
</dbReference>
<evidence type="ECO:0000256" key="1">
    <source>
        <dbReference type="SAM" id="MobiDB-lite"/>
    </source>
</evidence>
<organism evidence="3 4">
    <name type="scientific">Victivallis vadensis</name>
    <dbReference type="NCBI Taxonomy" id="172901"/>
    <lineage>
        <taxon>Bacteria</taxon>
        <taxon>Pseudomonadati</taxon>
        <taxon>Lentisphaerota</taxon>
        <taxon>Lentisphaeria</taxon>
        <taxon>Victivallales</taxon>
        <taxon>Victivallaceae</taxon>
        <taxon>Victivallis</taxon>
    </lineage>
</organism>